<reference evidence="2" key="1">
    <citation type="submission" date="2022-03" db="EMBL/GenBank/DDBJ databases">
        <authorList>
            <person name="Martin C."/>
        </authorList>
    </citation>
    <scope>NUCLEOTIDE SEQUENCE</scope>
</reference>
<gene>
    <name evidence="2" type="ORF">OFUS_LOCUS3484</name>
</gene>
<dbReference type="AlphaFoldDB" id="A0A8S4N624"/>
<dbReference type="Pfam" id="PF01275">
    <property type="entry name" value="Myelin_PLP"/>
    <property type="match status" value="1"/>
</dbReference>
<feature type="transmembrane region" description="Helical" evidence="1">
    <location>
        <begin position="51"/>
        <end position="84"/>
    </location>
</feature>
<evidence type="ECO:0000313" key="2">
    <source>
        <dbReference type="EMBL" id="CAH1776298.1"/>
    </source>
</evidence>
<proteinExistence type="predicted"/>
<dbReference type="PRINTS" id="PR00214">
    <property type="entry name" value="MYELINPLP"/>
</dbReference>
<evidence type="ECO:0008006" key="4">
    <source>
        <dbReference type="Google" id="ProtNLM"/>
    </source>
</evidence>
<evidence type="ECO:0000313" key="3">
    <source>
        <dbReference type="Proteomes" id="UP000749559"/>
    </source>
</evidence>
<keyword evidence="1" id="KW-0812">Transmembrane</keyword>
<dbReference type="OrthoDB" id="9993736at2759"/>
<name>A0A8S4N624_OWEFU</name>
<dbReference type="GO" id="GO:0031175">
    <property type="term" value="P:neuron projection development"/>
    <property type="evidence" value="ECO:0007669"/>
    <property type="project" value="TreeGrafter"/>
</dbReference>
<dbReference type="EMBL" id="CAIIXF020000002">
    <property type="protein sequence ID" value="CAH1776298.1"/>
    <property type="molecule type" value="Genomic_DNA"/>
</dbReference>
<feature type="transmembrane region" description="Helical" evidence="1">
    <location>
        <begin position="12"/>
        <end position="31"/>
    </location>
</feature>
<dbReference type="PANTHER" id="PTHR11683">
    <property type="entry name" value="MYELIN PROTEOLIPID"/>
    <property type="match status" value="1"/>
</dbReference>
<protein>
    <recommendedName>
        <fullName evidence="4">Neuronal membrane glycoprotein M6-b</fullName>
    </recommendedName>
</protein>
<keyword evidence="3" id="KW-1185">Reference proteome</keyword>
<dbReference type="PANTHER" id="PTHR11683:SF12">
    <property type="entry name" value="M6, ISOFORM F"/>
    <property type="match status" value="1"/>
</dbReference>
<keyword evidence="1" id="KW-1133">Transmembrane helix</keyword>
<keyword evidence="1" id="KW-0472">Membrane</keyword>
<dbReference type="Proteomes" id="UP000749559">
    <property type="component" value="Unassembled WGS sequence"/>
</dbReference>
<organism evidence="2 3">
    <name type="scientific">Owenia fusiformis</name>
    <name type="common">Polychaete worm</name>
    <dbReference type="NCBI Taxonomy" id="6347"/>
    <lineage>
        <taxon>Eukaryota</taxon>
        <taxon>Metazoa</taxon>
        <taxon>Spiralia</taxon>
        <taxon>Lophotrochozoa</taxon>
        <taxon>Annelida</taxon>
        <taxon>Polychaeta</taxon>
        <taxon>Sedentaria</taxon>
        <taxon>Canalipalpata</taxon>
        <taxon>Sabellida</taxon>
        <taxon>Oweniida</taxon>
        <taxon>Oweniidae</taxon>
        <taxon>Owenia</taxon>
    </lineage>
</organism>
<accession>A0A8S4N624</accession>
<dbReference type="GO" id="GO:0005886">
    <property type="term" value="C:plasma membrane"/>
    <property type="evidence" value="ECO:0007669"/>
    <property type="project" value="TreeGrafter"/>
</dbReference>
<sequence>MGDCLGRTPFASLIAGFIVLCGVGIFCGTVYRASQEILDGILLGLYNVNVTWLKTIQVIFIIVAVVMGCFAIFLFVFGCLATGATRENVYQGAKCIMGGRVSAGVFMLITYILNLIWMGVTSVMAMPIIIYIMVNSICVNEFQGQGDWFFESPWRGCVNMSRFGIYYEGIPNLTYNYTCGATNVGKFCQHVDTAGVMFSIAFAGSLLIVLGMVSFLIALSSNYTRIKVSKELTEYRQAVEMETMDFNQTDNTTIDGSRYSSKQPF</sequence>
<feature type="transmembrane region" description="Helical" evidence="1">
    <location>
        <begin position="105"/>
        <end position="134"/>
    </location>
</feature>
<evidence type="ECO:0000256" key="1">
    <source>
        <dbReference type="SAM" id="Phobius"/>
    </source>
</evidence>
<dbReference type="InterPro" id="IPR001614">
    <property type="entry name" value="Myelin_PLP"/>
</dbReference>
<comment type="caution">
    <text evidence="2">The sequence shown here is derived from an EMBL/GenBank/DDBJ whole genome shotgun (WGS) entry which is preliminary data.</text>
</comment>
<feature type="transmembrane region" description="Helical" evidence="1">
    <location>
        <begin position="196"/>
        <end position="219"/>
    </location>
</feature>